<protein>
    <recommendedName>
        <fullName evidence="1">Bacterial Pleckstrin homology domain-containing protein</fullName>
    </recommendedName>
</protein>
<dbReference type="InterPro" id="IPR027783">
    <property type="entry name" value="Bacterial_PH-related"/>
</dbReference>
<dbReference type="Pfam" id="PF10882">
    <property type="entry name" value="bPH_5"/>
    <property type="match status" value="1"/>
</dbReference>
<dbReference type="EnsemblBacteria" id="AAF11637">
    <property type="protein sequence ID" value="AAF11637"/>
    <property type="gene ID" value="DR_2083"/>
</dbReference>
<reference evidence="2 3" key="1">
    <citation type="journal article" date="1999" name="Science">
        <title>Genome sequence of the radioresistant bacterium Deinococcus radiodurans R1.</title>
        <authorList>
            <person name="White O."/>
            <person name="Eisen J.A."/>
            <person name="Heidelberg J.F."/>
            <person name="Hickey E.K."/>
            <person name="Peterson J.D."/>
            <person name="Dodson R.J."/>
            <person name="Haft D.H."/>
            <person name="Gwinn M.L."/>
            <person name="Nelson W.C."/>
            <person name="Richardson D.L."/>
            <person name="Moffat K.S."/>
            <person name="Qin H."/>
            <person name="Jiang L."/>
            <person name="Pamphile W."/>
            <person name="Crosby M."/>
            <person name="Shen M."/>
            <person name="Vamathevan J.J."/>
            <person name="Lam P."/>
            <person name="McDonald L."/>
            <person name="Utterback T."/>
            <person name="Zalewski C."/>
            <person name="Makarova K.S."/>
            <person name="Aravind L."/>
            <person name="Daly M.J."/>
            <person name="Minton K.W."/>
            <person name="Fleischmann R.D."/>
            <person name="Ketchum K.A."/>
            <person name="Nelson K.E."/>
            <person name="Salzberg S."/>
            <person name="Smith H.O."/>
            <person name="Venter J.C."/>
            <person name="Fraser C.M."/>
        </authorList>
    </citation>
    <scope>NUCLEOTIDE SEQUENCE [LARGE SCALE GENOMIC DNA]</scope>
    <source>
        <strain evidence="3">ATCC 13939 / DSM 20539 / JCM 16871 / LMG 4051 / NBRC 15346 / NCIMB 9279 / R1 / VKM B-1422</strain>
    </source>
</reference>
<dbReference type="STRING" id="243230.DR_2083"/>
<organism evidence="2 3">
    <name type="scientific">Deinococcus radiodurans (strain ATCC 13939 / DSM 20539 / JCM 16871 / CCUG 27074 / LMG 4051 / NBRC 15346 / NCIMB 9279 / VKM B-1422 / R1)</name>
    <dbReference type="NCBI Taxonomy" id="243230"/>
    <lineage>
        <taxon>Bacteria</taxon>
        <taxon>Thermotogati</taxon>
        <taxon>Deinococcota</taxon>
        <taxon>Deinococci</taxon>
        <taxon>Deinococcales</taxon>
        <taxon>Deinococcaceae</taxon>
        <taxon>Deinococcus</taxon>
    </lineage>
</organism>
<dbReference type="EMBL" id="AE000513">
    <property type="protein sequence ID" value="AAF11637.1"/>
    <property type="molecule type" value="Genomic_DNA"/>
</dbReference>
<evidence type="ECO:0000313" key="3">
    <source>
        <dbReference type="Proteomes" id="UP000002524"/>
    </source>
</evidence>
<dbReference type="OrthoDB" id="74092at2"/>
<evidence type="ECO:0000313" key="2">
    <source>
        <dbReference type="EMBL" id="AAF11637.1"/>
    </source>
</evidence>
<dbReference type="PATRIC" id="fig|243230.17.peg.2306"/>
<proteinExistence type="predicted"/>
<name>Q9RSP1_DEIRA</name>
<dbReference type="PaxDb" id="243230-DR_2083"/>
<sequence length="250" mass="26627">MLVLTSLLPVVLILAPPVLGLPRYEVSGGQVVARSLASKVVIPAGTPAEKVSLGRLSKQVGSNMPGYTVGHFRSERGELAVYGNGSRTGLLFGTQPPTFLTPADPETLLIVWKKGDAATFRPRGVPLRENIWPLLLLLPLSLAVGSLLISRPRLSYEIHGDTLTVKTRASSTDFLRQSTKASVTSDPLGVRLFGTGMPGYHTGTFSTRLGNVQAAASSARPEQALLLEHAGKRYYLTPSDPAAVEAWFGG</sequence>
<dbReference type="KEGG" id="dra:DR_2083"/>
<dbReference type="PIR" id="D75317">
    <property type="entry name" value="D75317"/>
</dbReference>
<accession>Q9RSP1</accession>
<dbReference type="AlphaFoldDB" id="Q9RSP1"/>
<gene>
    <name evidence="2" type="ordered locus">DR_2083</name>
</gene>
<feature type="domain" description="Bacterial Pleckstrin homology" evidence="1">
    <location>
        <begin position="188"/>
        <end position="244"/>
    </location>
</feature>
<dbReference type="InParanoid" id="Q9RSP1"/>
<evidence type="ECO:0000259" key="1">
    <source>
        <dbReference type="Pfam" id="PF10882"/>
    </source>
</evidence>
<dbReference type="HOGENOM" id="CLU_1110006_0_0_0"/>
<keyword evidence="3" id="KW-1185">Reference proteome</keyword>
<dbReference type="Proteomes" id="UP000002524">
    <property type="component" value="Chromosome 1"/>
</dbReference>